<dbReference type="Proteomes" id="UP000323300">
    <property type="component" value="Unassembled WGS sequence"/>
</dbReference>
<dbReference type="OrthoDB" id="9975207at2"/>
<sequence length="68" mass="7022">MKLKTETAAPIAVGNGGDISKAVTAGDYRTLTLSATEIASSIIAARFRLSPCMARLVCELAQLGGRLA</sequence>
<organism evidence="1 2">
    <name type="scientific">Neomesorhizobium albiziae</name>
    <dbReference type="NCBI Taxonomy" id="335020"/>
    <lineage>
        <taxon>Bacteria</taxon>
        <taxon>Pseudomonadati</taxon>
        <taxon>Pseudomonadota</taxon>
        <taxon>Alphaproteobacteria</taxon>
        <taxon>Hyphomicrobiales</taxon>
        <taxon>Phyllobacteriaceae</taxon>
        <taxon>Neomesorhizobium</taxon>
    </lineage>
</organism>
<dbReference type="EMBL" id="FOSL01000013">
    <property type="protein sequence ID" value="SFK81170.1"/>
    <property type="molecule type" value="Genomic_DNA"/>
</dbReference>
<gene>
    <name evidence="1" type="ORF">SAMN04488498_11396</name>
</gene>
<dbReference type="AlphaFoldDB" id="A0A1I4CKM0"/>
<protein>
    <submittedName>
        <fullName evidence="1">Uncharacterized protein</fullName>
    </submittedName>
</protein>
<proteinExistence type="predicted"/>
<evidence type="ECO:0000313" key="2">
    <source>
        <dbReference type="Proteomes" id="UP000323300"/>
    </source>
</evidence>
<evidence type="ECO:0000313" key="1">
    <source>
        <dbReference type="EMBL" id="SFK81170.1"/>
    </source>
</evidence>
<name>A0A1I4CKM0_9HYPH</name>
<accession>A0A1I4CKM0</accession>
<keyword evidence="2" id="KW-1185">Reference proteome</keyword>
<dbReference type="RefSeq" id="WP_149762032.1">
    <property type="nucleotide sequence ID" value="NZ_BSPE01000003.1"/>
</dbReference>
<reference evidence="1 2" key="1">
    <citation type="submission" date="2016-10" db="EMBL/GenBank/DDBJ databases">
        <authorList>
            <person name="Varghese N."/>
            <person name="Submissions S."/>
        </authorList>
    </citation>
    <scope>NUCLEOTIDE SEQUENCE [LARGE SCALE GENOMIC DNA]</scope>
    <source>
        <strain evidence="1 2">DSM 21822</strain>
    </source>
</reference>